<sequence length="216" mass="25017">MCCSHYSAFRGLRTYMSGFVLNDQSFLVQCCASLATNVNLGKENEPNCRWSEEINTVIDKPTLRLDFPLEENEYFRDLKGIRLNNGAAKIQAEICQFSVQRNNCDRKKMSEEESHQYSLLLLRLQRAKDFFQNRKGVKMLNSGSSSNNKEEIIEEEINRFSIKNSTKNLKEDLEQLLRDDKINKEEEKGNNVRFLVDGAVIGRSQQKFNNKINGIF</sequence>
<evidence type="ECO:0000313" key="2">
    <source>
        <dbReference type="WBParaSite" id="scaffold7633_cov437.g12258"/>
    </source>
</evidence>
<dbReference type="Proteomes" id="UP000887561">
    <property type="component" value="Unplaced"/>
</dbReference>
<keyword evidence="1" id="KW-1185">Reference proteome</keyword>
<reference evidence="2" key="1">
    <citation type="submission" date="2022-11" db="UniProtKB">
        <authorList>
            <consortium name="WormBaseParasite"/>
        </authorList>
    </citation>
    <scope>IDENTIFICATION</scope>
</reference>
<accession>A0A915N2D3</accession>
<dbReference type="AlphaFoldDB" id="A0A915N2D3"/>
<dbReference type="WBParaSite" id="scaffold7633_cov437.g12258">
    <property type="protein sequence ID" value="scaffold7633_cov437.g12258"/>
    <property type="gene ID" value="scaffold7633_cov437.g12258"/>
</dbReference>
<name>A0A915N2D3_MELJA</name>
<proteinExistence type="predicted"/>
<evidence type="ECO:0000313" key="1">
    <source>
        <dbReference type="Proteomes" id="UP000887561"/>
    </source>
</evidence>
<organism evidence="1 2">
    <name type="scientific">Meloidogyne javanica</name>
    <name type="common">Root-knot nematode worm</name>
    <dbReference type="NCBI Taxonomy" id="6303"/>
    <lineage>
        <taxon>Eukaryota</taxon>
        <taxon>Metazoa</taxon>
        <taxon>Ecdysozoa</taxon>
        <taxon>Nematoda</taxon>
        <taxon>Chromadorea</taxon>
        <taxon>Rhabditida</taxon>
        <taxon>Tylenchina</taxon>
        <taxon>Tylenchomorpha</taxon>
        <taxon>Tylenchoidea</taxon>
        <taxon>Meloidogynidae</taxon>
        <taxon>Meloidogyninae</taxon>
        <taxon>Meloidogyne</taxon>
        <taxon>Meloidogyne incognita group</taxon>
    </lineage>
</organism>
<protein>
    <submittedName>
        <fullName evidence="2">Uncharacterized protein</fullName>
    </submittedName>
</protein>